<reference evidence="1" key="1">
    <citation type="submission" date="2014-09" db="EMBL/GenBank/DDBJ databases">
        <authorList>
            <person name="Magalhaes I.L.F."/>
            <person name="Oliveira U."/>
            <person name="Santos F.R."/>
            <person name="Vidigal T.H.D.A."/>
            <person name="Brescovit A.D."/>
            <person name="Santos A.J."/>
        </authorList>
    </citation>
    <scope>NUCLEOTIDE SEQUENCE</scope>
    <source>
        <tissue evidence="1">Shoot tissue taken approximately 20 cm above the soil surface</tissue>
    </source>
</reference>
<dbReference type="EMBL" id="GBRH01195972">
    <property type="protein sequence ID" value="JAE01924.1"/>
    <property type="molecule type" value="Transcribed_RNA"/>
</dbReference>
<reference evidence="1" key="2">
    <citation type="journal article" date="2015" name="Data Brief">
        <title>Shoot transcriptome of the giant reed, Arundo donax.</title>
        <authorList>
            <person name="Barrero R.A."/>
            <person name="Guerrero F.D."/>
            <person name="Moolhuijzen P."/>
            <person name="Goolsby J.A."/>
            <person name="Tidwell J."/>
            <person name="Bellgard S.E."/>
            <person name="Bellgard M.I."/>
        </authorList>
    </citation>
    <scope>NUCLEOTIDE SEQUENCE</scope>
    <source>
        <tissue evidence="1">Shoot tissue taken approximately 20 cm above the soil surface</tissue>
    </source>
</reference>
<evidence type="ECO:0000313" key="1">
    <source>
        <dbReference type="EMBL" id="JAE01924.1"/>
    </source>
</evidence>
<organism evidence="1">
    <name type="scientific">Arundo donax</name>
    <name type="common">Giant reed</name>
    <name type="synonym">Donax arundinaceus</name>
    <dbReference type="NCBI Taxonomy" id="35708"/>
    <lineage>
        <taxon>Eukaryota</taxon>
        <taxon>Viridiplantae</taxon>
        <taxon>Streptophyta</taxon>
        <taxon>Embryophyta</taxon>
        <taxon>Tracheophyta</taxon>
        <taxon>Spermatophyta</taxon>
        <taxon>Magnoliopsida</taxon>
        <taxon>Liliopsida</taxon>
        <taxon>Poales</taxon>
        <taxon>Poaceae</taxon>
        <taxon>PACMAD clade</taxon>
        <taxon>Arundinoideae</taxon>
        <taxon>Arundineae</taxon>
        <taxon>Arundo</taxon>
    </lineage>
</organism>
<accession>A0A0A9ESD0</accession>
<protein>
    <submittedName>
        <fullName evidence="1">Uncharacterized protein</fullName>
    </submittedName>
</protein>
<proteinExistence type="predicted"/>
<name>A0A0A9ESD0_ARUDO</name>
<sequence length="11" mass="1246">MPETWGNPDIS</sequence>